<reference evidence="1" key="1">
    <citation type="journal article" date="2014" name="Int. J. Syst. Evol. Microbiol.">
        <title>Complete genome sequence of Corynebacterium casei LMG S-19264T (=DSM 44701T), isolated from a smear-ripened cheese.</title>
        <authorList>
            <consortium name="US DOE Joint Genome Institute (JGI-PGF)"/>
            <person name="Walter F."/>
            <person name="Albersmeier A."/>
            <person name="Kalinowski J."/>
            <person name="Ruckert C."/>
        </authorList>
    </citation>
    <scope>NUCLEOTIDE SEQUENCE</scope>
    <source>
        <strain evidence="1">CGMCC 4.7679</strain>
    </source>
</reference>
<evidence type="ECO:0000313" key="2">
    <source>
        <dbReference type="Proteomes" id="UP000658656"/>
    </source>
</evidence>
<reference evidence="1" key="2">
    <citation type="submission" date="2020-09" db="EMBL/GenBank/DDBJ databases">
        <authorList>
            <person name="Sun Q."/>
            <person name="Zhou Y."/>
        </authorList>
    </citation>
    <scope>NUCLEOTIDE SEQUENCE</scope>
    <source>
        <strain evidence="1">CGMCC 4.7679</strain>
    </source>
</reference>
<name>A0A8H9IR88_9PSEU</name>
<protein>
    <submittedName>
        <fullName evidence="1">Uncharacterized protein</fullName>
    </submittedName>
</protein>
<proteinExistence type="predicted"/>
<keyword evidence="2" id="KW-1185">Reference proteome</keyword>
<dbReference type="EMBL" id="BNAV01000003">
    <property type="protein sequence ID" value="GHF49891.1"/>
    <property type="molecule type" value="Genomic_DNA"/>
</dbReference>
<sequence length="374" mass="38903">MSLSVVRGARRRRWAVVVVVAVLLVAVPLVVSALRPAGHSLDAARLRDLVLASESVPYQGYAQSTGSLALPQLPDLADVSALFSTTTTTHAWYAAPDRYRVAVLTTGGERDLYRLPEGEYTWDYGADQLTELQGEAPVRLPRAADLLPPELARRILRTAPRDAVTTLPARRVAGIAASGLRLVPADSGTTIGQVDVWADPGSGLPLRVEVTARGQRAPILVSEFQQVGQTAPVVTAPVPAPSSGFTVTTAPDLSRALNALGQVRLPGTLAGRRASQTNVGIQGAALYGEGLATFAAVAIPRNVADSAADAAAKAGAATVPLTFGDAVLLSIAPLSLAVVRPPGGRRAFLLAGLVTPAVLQAAGEDLTHLPRSFR</sequence>
<accession>A0A8H9IR88</accession>
<gene>
    <name evidence="1" type="ORF">GCM10017566_23670</name>
</gene>
<evidence type="ECO:0000313" key="1">
    <source>
        <dbReference type="EMBL" id="GHF49891.1"/>
    </source>
</evidence>
<comment type="caution">
    <text evidence="1">The sequence shown here is derived from an EMBL/GenBank/DDBJ whole genome shotgun (WGS) entry which is preliminary data.</text>
</comment>
<dbReference type="Gene3D" id="2.50.20.10">
    <property type="entry name" value="Lipoprotein localisation LolA/LolB/LppX"/>
    <property type="match status" value="1"/>
</dbReference>
<dbReference type="RefSeq" id="WP_145934215.1">
    <property type="nucleotide sequence ID" value="NZ_BNAV01000003.1"/>
</dbReference>
<dbReference type="Proteomes" id="UP000658656">
    <property type="component" value="Unassembled WGS sequence"/>
</dbReference>
<organism evidence="1 2">
    <name type="scientific">Amycolatopsis bartoniae</name>
    <dbReference type="NCBI Taxonomy" id="941986"/>
    <lineage>
        <taxon>Bacteria</taxon>
        <taxon>Bacillati</taxon>
        <taxon>Actinomycetota</taxon>
        <taxon>Actinomycetes</taxon>
        <taxon>Pseudonocardiales</taxon>
        <taxon>Pseudonocardiaceae</taxon>
        <taxon>Amycolatopsis</taxon>
    </lineage>
</organism>
<dbReference type="AlphaFoldDB" id="A0A8H9IR88"/>
<dbReference type="OrthoDB" id="4860341at2"/>